<sequence>MSADVPWPHQAHGVALHACGDLHRKLIRDAVEHRQPRVSFSPCCYHLTTTRDVVPLSFRAQSSHTGLVLSREDLRLAVRETVTAPAGVRAQTARASRWRLGFDGLQRWLRGVDEYLPLPPDPKRLAGDGFEAFCRWAAELKGISLPESVDFDHWLEHGVERAATVRRYELLRHLFRRPLELWLVLDYALFLEESGYHVRMGTFCKRELTPRNLLVDAAIAQP</sequence>
<dbReference type="GO" id="GO:0008168">
    <property type="term" value="F:methyltransferase activity"/>
    <property type="evidence" value="ECO:0007669"/>
    <property type="project" value="UniProtKB-KW"/>
</dbReference>
<reference evidence="2 3" key="1">
    <citation type="submission" date="2020-04" db="EMBL/GenBank/DDBJ databases">
        <title>Marinobacter oceani sp. nov., isolated from marine solar saltern.</title>
        <authorList>
            <person name="Chen X.-Y."/>
        </authorList>
    </citation>
    <scope>NUCLEOTIDE SEQUENCE [LARGE SCALE GENOMIC DNA]</scope>
    <source>
        <strain evidence="2 3">W62</strain>
    </source>
</reference>
<organism evidence="2 3">
    <name type="scientific">Marinobacter orientalis</name>
    <dbReference type="NCBI Taxonomy" id="1928859"/>
    <lineage>
        <taxon>Bacteria</taxon>
        <taxon>Pseudomonadati</taxon>
        <taxon>Pseudomonadota</taxon>
        <taxon>Gammaproteobacteria</taxon>
        <taxon>Pseudomonadales</taxon>
        <taxon>Marinobacteraceae</taxon>
        <taxon>Marinobacter</taxon>
    </lineage>
</organism>
<keyword evidence="2" id="KW-0808">Transferase</keyword>
<accession>A0A7Y0WS61</accession>
<comment type="caution">
    <text evidence="2">The sequence shown here is derived from an EMBL/GenBank/DDBJ whole genome shotgun (WGS) entry which is preliminary data.</text>
</comment>
<evidence type="ECO:0000313" key="3">
    <source>
        <dbReference type="Proteomes" id="UP000567186"/>
    </source>
</evidence>
<keyword evidence="3" id="KW-1185">Reference proteome</keyword>
<keyword evidence="2" id="KW-0489">Methyltransferase</keyword>
<gene>
    <name evidence="2" type="ORF">HIU99_07740</name>
</gene>
<proteinExistence type="predicted"/>
<protein>
    <submittedName>
        <fullName evidence="2">Methyltransferase</fullName>
    </submittedName>
</protein>
<dbReference type="EMBL" id="JABCKY010000001">
    <property type="protein sequence ID" value="NMT63491.1"/>
    <property type="molecule type" value="Genomic_DNA"/>
</dbReference>
<dbReference type="PANTHER" id="PTHR13369:SF0">
    <property type="entry name" value="GLUTATHIONE S-TRANSFERASE C-TERMINAL DOMAIN-CONTAINING PROTEIN"/>
    <property type="match status" value="1"/>
</dbReference>
<feature type="domain" description="Methyltransferase" evidence="1">
    <location>
        <begin position="12"/>
        <end position="48"/>
    </location>
</feature>
<dbReference type="Pfam" id="PF13679">
    <property type="entry name" value="Methyltransf_32"/>
    <property type="match status" value="1"/>
</dbReference>
<dbReference type="RefSeq" id="WP_135956012.1">
    <property type="nucleotide sequence ID" value="NZ_JABCKY010000001.1"/>
</dbReference>
<name>A0A7Y0WS61_9GAMM</name>
<evidence type="ECO:0000259" key="1">
    <source>
        <dbReference type="Pfam" id="PF13679"/>
    </source>
</evidence>
<dbReference type="GO" id="GO:0032259">
    <property type="term" value="P:methylation"/>
    <property type="evidence" value="ECO:0007669"/>
    <property type="project" value="UniProtKB-KW"/>
</dbReference>
<dbReference type="Proteomes" id="UP000567186">
    <property type="component" value="Unassembled WGS sequence"/>
</dbReference>
<dbReference type="OrthoDB" id="5298194at2"/>
<dbReference type="InterPro" id="IPR025714">
    <property type="entry name" value="Methyltranfer_dom"/>
</dbReference>
<evidence type="ECO:0000313" key="2">
    <source>
        <dbReference type="EMBL" id="NMT63491.1"/>
    </source>
</evidence>
<dbReference type="AlphaFoldDB" id="A0A7Y0WS61"/>
<dbReference type="PANTHER" id="PTHR13369">
    <property type="match status" value="1"/>
</dbReference>